<dbReference type="Proteomes" id="UP000196878">
    <property type="component" value="Unassembled WGS sequence"/>
</dbReference>
<feature type="region of interest" description="Disordered" evidence="1">
    <location>
        <begin position="305"/>
        <end position="346"/>
    </location>
</feature>
<feature type="compositionally biased region" description="Polar residues" evidence="1">
    <location>
        <begin position="315"/>
        <end position="326"/>
    </location>
</feature>
<dbReference type="InterPro" id="IPR021760">
    <property type="entry name" value="RepC_C"/>
</dbReference>
<feature type="compositionally biased region" description="Basic and acidic residues" evidence="1">
    <location>
        <begin position="305"/>
        <end position="314"/>
    </location>
</feature>
<evidence type="ECO:0000313" key="4">
    <source>
        <dbReference type="EMBL" id="OWJ74430.1"/>
    </source>
</evidence>
<dbReference type="InterPro" id="IPR005090">
    <property type="entry name" value="RepC_N"/>
</dbReference>
<sequence>MTVTLPCRKGAKIRRLIPKRGRNWDGKIPEAQKRKPPAVGDHRGGRNRTFGEVLRCSRCSSIKVSFPYIAGKTKSALGRTIDASRVSLGRSTWRADRMVTKPLQVLGKPNENYRQFSADLYEAARNAALVMKLPDGVRRTLEALIGRIPRGSEVPISPASVSTLSFECGKNPRTILNHVRFLVRNGLAVDRSMGGGRRYCQRDQSGRIIAVHGIDLTPLQDRADELTMAAEAMRAERVAADRMRNEISRLRSMIRRILSGTDVAAEDQQTWASFPRRIAHLEYEDLSKLLNHVRRFLTHLGRSEISDRPEKNDRPYTTNQYPSESCNPAMPAENKMGQGASTPPTQTPKCGMEHISLPMALKAAPAEWHVGMELYGRADWMAFVNVGYERAMALGINPSAWAQAQAAIGKVGAALLVMIADADGYERGGKIRNAGAWVRRMSERAELGTAQLHRSVFGLLHREHATC</sequence>
<comment type="caution">
    <text evidence="4">The sequence shown here is derived from an EMBL/GenBank/DDBJ whole genome shotgun (WGS) entry which is preliminary data.</text>
</comment>
<evidence type="ECO:0000259" key="3">
    <source>
        <dbReference type="Pfam" id="PF11800"/>
    </source>
</evidence>
<dbReference type="EMBL" id="NIPW01000065">
    <property type="protein sequence ID" value="OWJ74430.1"/>
    <property type="molecule type" value="Genomic_DNA"/>
</dbReference>
<gene>
    <name evidence="4" type="ORF">CDV49_19485</name>
</gene>
<dbReference type="AlphaFoldDB" id="A0A212A649"/>
<evidence type="ECO:0000256" key="1">
    <source>
        <dbReference type="SAM" id="MobiDB-lite"/>
    </source>
</evidence>
<dbReference type="OrthoDB" id="7488837at2"/>
<evidence type="ECO:0000313" key="5">
    <source>
        <dbReference type="Proteomes" id="UP000196878"/>
    </source>
</evidence>
<name>A0A212A649_9RHOB</name>
<accession>A0A212A649</accession>
<reference evidence="4 5" key="1">
    <citation type="submission" date="2016-12" db="EMBL/GenBank/DDBJ databases">
        <title>Comparison of Traditional DNA-DNA Hybridization with In Silico Genomic Analysis.</title>
        <authorList>
            <person name="Nicholson A.C."/>
            <person name="Humrighouse B.W."/>
            <person name="Graziano J."/>
            <person name="Lasker B."/>
            <person name="Whitney A.M."/>
            <person name="Mcquiston J.R."/>
        </authorList>
    </citation>
    <scope>NUCLEOTIDE SEQUENCE [LARGE SCALE GENOMIC DNA]</scope>
    <source>
        <strain evidence="4 5">H2240</strain>
    </source>
</reference>
<feature type="domain" description="Plasmid replication protein C C-terminal" evidence="3">
    <location>
        <begin position="358"/>
        <end position="461"/>
    </location>
</feature>
<dbReference type="Pfam" id="PF11800">
    <property type="entry name" value="RP-C_C"/>
    <property type="match status" value="1"/>
</dbReference>
<protein>
    <submittedName>
        <fullName evidence="4">Uncharacterized protein</fullName>
    </submittedName>
</protein>
<proteinExistence type="predicted"/>
<feature type="region of interest" description="Disordered" evidence="1">
    <location>
        <begin position="22"/>
        <end position="46"/>
    </location>
</feature>
<organism evidence="4 5">
    <name type="scientific">Haematobacter genomosp. 1</name>
    <dbReference type="NCBI Taxonomy" id="366618"/>
    <lineage>
        <taxon>Bacteria</taxon>
        <taxon>Pseudomonadati</taxon>
        <taxon>Pseudomonadota</taxon>
        <taxon>Alphaproteobacteria</taxon>
        <taxon>Rhodobacterales</taxon>
        <taxon>Paracoccaceae</taxon>
        <taxon>Haematobacter</taxon>
    </lineage>
</organism>
<feature type="domain" description="Plasmid replication protein C N-terminal" evidence="2">
    <location>
        <begin position="119"/>
        <end position="258"/>
    </location>
</feature>
<dbReference type="Pfam" id="PF03428">
    <property type="entry name" value="RP-C"/>
    <property type="match status" value="1"/>
</dbReference>
<feature type="compositionally biased region" description="Basic and acidic residues" evidence="1">
    <location>
        <begin position="22"/>
        <end position="33"/>
    </location>
</feature>
<evidence type="ECO:0000259" key="2">
    <source>
        <dbReference type="Pfam" id="PF03428"/>
    </source>
</evidence>
<keyword evidence="5" id="KW-1185">Reference proteome</keyword>